<evidence type="ECO:0000313" key="1">
    <source>
        <dbReference type="EMBL" id="KKM19307.1"/>
    </source>
</evidence>
<dbReference type="EMBL" id="LAZR01014020">
    <property type="protein sequence ID" value="KKM19307.1"/>
    <property type="molecule type" value="Genomic_DNA"/>
</dbReference>
<gene>
    <name evidence="1" type="ORF">LCGC14_1656990</name>
</gene>
<proteinExistence type="predicted"/>
<accession>A0A0F9HVU1</accession>
<comment type="caution">
    <text evidence="1">The sequence shown here is derived from an EMBL/GenBank/DDBJ whole genome shotgun (WGS) entry which is preliminary data.</text>
</comment>
<dbReference type="AlphaFoldDB" id="A0A0F9HVU1"/>
<reference evidence="1" key="1">
    <citation type="journal article" date="2015" name="Nature">
        <title>Complex archaea that bridge the gap between prokaryotes and eukaryotes.</title>
        <authorList>
            <person name="Spang A."/>
            <person name="Saw J.H."/>
            <person name="Jorgensen S.L."/>
            <person name="Zaremba-Niedzwiedzka K."/>
            <person name="Martijn J."/>
            <person name="Lind A.E."/>
            <person name="van Eijk R."/>
            <person name="Schleper C."/>
            <person name="Guy L."/>
            <person name="Ettema T.J."/>
        </authorList>
    </citation>
    <scope>NUCLEOTIDE SEQUENCE</scope>
</reference>
<name>A0A0F9HVU1_9ZZZZ</name>
<sequence>MSLPDEKLANIAVLDKEAKYYVVTTVESRIKRIPSFIKKVLFFVSDTEFKVKGQSEAFVVGETGG</sequence>
<protein>
    <submittedName>
        <fullName evidence="1">Uncharacterized protein</fullName>
    </submittedName>
</protein>
<organism evidence="1">
    <name type="scientific">marine sediment metagenome</name>
    <dbReference type="NCBI Taxonomy" id="412755"/>
    <lineage>
        <taxon>unclassified sequences</taxon>
        <taxon>metagenomes</taxon>
        <taxon>ecological metagenomes</taxon>
    </lineage>
</organism>